<accession>A0A1Y1KY66</accession>
<dbReference type="InterPro" id="IPR004875">
    <property type="entry name" value="DDE_SF_endonuclease_dom"/>
</dbReference>
<feature type="domain" description="DDE-1" evidence="1">
    <location>
        <begin position="10"/>
        <end position="87"/>
    </location>
</feature>
<dbReference type="Pfam" id="PF03184">
    <property type="entry name" value="DDE_1"/>
    <property type="match status" value="1"/>
</dbReference>
<dbReference type="EMBL" id="GEZM01076081">
    <property type="protein sequence ID" value="JAV63827.1"/>
    <property type="molecule type" value="Transcribed_RNA"/>
</dbReference>
<dbReference type="GO" id="GO:0003676">
    <property type="term" value="F:nucleic acid binding"/>
    <property type="evidence" value="ECO:0007669"/>
    <property type="project" value="InterPro"/>
</dbReference>
<proteinExistence type="predicted"/>
<protein>
    <recommendedName>
        <fullName evidence="1">DDE-1 domain-containing protein</fullName>
    </recommendedName>
</protein>
<evidence type="ECO:0000313" key="2">
    <source>
        <dbReference type="EMBL" id="JAV63827.1"/>
    </source>
</evidence>
<name>A0A1Y1KY66_PHOPY</name>
<dbReference type="AlphaFoldDB" id="A0A1Y1KY66"/>
<reference evidence="2" key="1">
    <citation type="journal article" date="2016" name="Sci. Rep.">
        <title>Molecular characterization of firefly nuptial gifts: a multi-omics approach sheds light on postcopulatory sexual selection.</title>
        <authorList>
            <person name="Al-Wathiqui N."/>
            <person name="Fallon T.R."/>
            <person name="South A."/>
            <person name="Weng J.K."/>
            <person name="Lewis S.M."/>
        </authorList>
    </citation>
    <scope>NUCLEOTIDE SEQUENCE</scope>
</reference>
<evidence type="ECO:0000259" key="1">
    <source>
        <dbReference type="Pfam" id="PF03184"/>
    </source>
</evidence>
<organism evidence="2">
    <name type="scientific">Photinus pyralis</name>
    <name type="common">Common eastern firefly</name>
    <name type="synonym">Lampyris pyralis</name>
    <dbReference type="NCBI Taxonomy" id="7054"/>
    <lineage>
        <taxon>Eukaryota</taxon>
        <taxon>Metazoa</taxon>
        <taxon>Ecdysozoa</taxon>
        <taxon>Arthropoda</taxon>
        <taxon>Hexapoda</taxon>
        <taxon>Insecta</taxon>
        <taxon>Pterygota</taxon>
        <taxon>Neoptera</taxon>
        <taxon>Endopterygota</taxon>
        <taxon>Coleoptera</taxon>
        <taxon>Polyphaga</taxon>
        <taxon>Elateriformia</taxon>
        <taxon>Elateroidea</taxon>
        <taxon>Lampyridae</taxon>
        <taxon>Lampyrinae</taxon>
        <taxon>Photinus</taxon>
    </lineage>
</organism>
<sequence length="108" mass="12544">MMKKRAGLICYRPQRNAWVTKDLFMEWFETEFVPAVHRHVLVNLLPQGPCWTIAPAIHQLKMPLLKTGIFLPPNTTACIQPMDQNVKTKCEIKLQEITFDYLSCQSIQ</sequence>